<dbReference type="Proteomes" id="UP000182278">
    <property type="component" value="Unassembled WGS sequence"/>
</dbReference>
<dbReference type="STRING" id="1817893.AUJ66_06810"/>
<protein>
    <submittedName>
        <fullName evidence="4">Gas vesicle synthesis GvpLGvpF</fullName>
    </submittedName>
</protein>
<dbReference type="PANTHER" id="PTHR36852:SF1">
    <property type="entry name" value="PROTEIN GVPL 2"/>
    <property type="match status" value="1"/>
</dbReference>
<dbReference type="GO" id="GO:0031412">
    <property type="term" value="P:gas vesicle organization"/>
    <property type="evidence" value="ECO:0007669"/>
    <property type="project" value="InterPro"/>
</dbReference>
<evidence type="ECO:0000256" key="1">
    <source>
        <dbReference type="ARBA" id="ARBA00022987"/>
    </source>
</evidence>
<organism evidence="4 5">
    <name type="scientific">Candidatus Desantisbacteria bacterium CG1_02_38_46</name>
    <dbReference type="NCBI Taxonomy" id="1817893"/>
    <lineage>
        <taxon>Bacteria</taxon>
        <taxon>Candidatus Desantisiibacteriota</taxon>
    </lineage>
</organism>
<sequence>MGKVKEGKYIYCIIGAGVTKTFGSQGIGGRGDELYTICFDNIAAVVSNSPIINYSVSRENMLAHEKAIEEVMKEYTVLPVRFATIAEDEEKVKKILEKEYDRFKGLLNKIEGKKELGLKAMFKEDIIYKDILEKYEHIRTLKEKLMVLPSEKTYYQRMEIGKMVESALQEEKEIYEKDILDTISPLAVEVKTNNTYGELMILNAAFFVEKHREQEFDQRVQGLADKYNDRIKLKYVGTLPPFNFVNLIINMEEY</sequence>
<comment type="similarity">
    <text evidence="3">Belongs to the gas vesicle GvpF/GvpL family.</text>
</comment>
<dbReference type="Pfam" id="PF06386">
    <property type="entry name" value="GvpL_GvpF"/>
    <property type="match status" value="1"/>
</dbReference>
<dbReference type="AlphaFoldDB" id="A0A1J4SC73"/>
<comment type="caution">
    <text evidence="4">The sequence shown here is derived from an EMBL/GenBank/DDBJ whole genome shotgun (WGS) entry which is preliminary data.</text>
</comment>
<dbReference type="InterPro" id="IPR009430">
    <property type="entry name" value="GvpL/GvpF"/>
</dbReference>
<dbReference type="EMBL" id="MNUO01000106">
    <property type="protein sequence ID" value="OIN96252.1"/>
    <property type="molecule type" value="Genomic_DNA"/>
</dbReference>
<evidence type="ECO:0000313" key="5">
    <source>
        <dbReference type="Proteomes" id="UP000182278"/>
    </source>
</evidence>
<proteinExistence type="inferred from homology"/>
<comment type="subcellular location">
    <subcellularLocation>
        <location evidence="2">Gas vesicle</location>
    </subcellularLocation>
</comment>
<evidence type="ECO:0000256" key="3">
    <source>
        <dbReference type="ARBA" id="ARBA00035643"/>
    </source>
</evidence>
<name>A0A1J4SC73_9BACT</name>
<dbReference type="GO" id="GO:0031411">
    <property type="term" value="C:gas vesicle"/>
    <property type="evidence" value="ECO:0007669"/>
    <property type="project" value="UniProtKB-SubCell"/>
</dbReference>
<evidence type="ECO:0000313" key="4">
    <source>
        <dbReference type="EMBL" id="OIN96252.1"/>
    </source>
</evidence>
<reference evidence="4 5" key="1">
    <citation type="journal article" date="2016" name="Environ. Microbiol.">
        <title>Genomic resolution of a cold subsurface aquifer community provides metabolic insights for novel microbes adapted to high CO concentrations.</title>
        <authorList>
            <person name="Probst A.J."/>
            <person name="Castelle C.J."/>
            <person name="Singh A."/>
            <person name="Brown C.T."/>
            <person name="Anantharaman K."/>
            <person name="Sharon I."/>
            <person name="Hug L.A."/>
            <person name="Burstein D."/>
            <person name="Emerson J.B."/>
            <person name="Thomas B.C."/>
            <person name="Banfield J.F."/>
        </authorList>
    </citation>
    <scope>NUCLEOTIDE SEQUENCE [LARGE SCALE GENOMIC DNA]</scope>
    <source>
        <strain evidence="4">CG1_02_38_46</strain>
    </source>
</reference>
<gene>
    <name evidence="4" type="ORF">AUJ66_06810</name>
</gene>
<dbReference type="PANTHER" id="PTHR36852">
    <property type="entry name" value="PROTEIN GVPL 2"/>
    <property type="match status" value="1"/>
</dbReference>
<accession>A0A1J4SC73</accession>
<keyword evidence="1" id="KW-0304">Gas vesicle</keyword>
<evidence type="ECO:0000256" key="2">
    <source>
        <dbReference type="ARBA" id="ARBA00035108"/>
    </source>
</evidence>